<keyword evidence="8" id="KW-0648">Protein biosynthesis</keyword>
<feature type="binding site" evidence="7">
    <location>
        <position position="124"/>
    </location>
    <ligand>
        <name>Zn(2+)</name>
        <dbReference type="ChEBI" id="CHEBI:29105"/>
    </ligand>
</feature>
<dbReference type="InterPro" id="IPR000924">
    <property type="entry name" value="Glu/Gln-tRNA-synth"/>
</dbReference>
<evidence type="ECO:0000256" key="7">
    <source>
        <dbReference type="HAMAP-Rule" id="MF_01428"/>
    </source>
</evidence>
<keyword evidence="1 7" id="KW-0436">Ligase</keyword>
<feature type="binding site" evidence="7">
    <location>
        <position position="230"/>
    </location>
    <ligand>
        <name>L-glutamate</name>
        <dbReference type="ChEBI" id="CHEBI:29985"/>
    </ligand>
</feature>
<dbReference type="InterPro" id="IPR049940">
    <property type="entry name" value="GluQ/Sye"/>
</dbReference>
<keyword evidence="6 7" id="KW-0030">Aminoacyl-tRNA synthetase</keyword>
<dbReference type="Proteomes" id="UP001500051">
    <property type="component" value="Unassembled WGS sequence"/>
</dbReference>
<comment type="cofactor">
    <cofactor evidence="7">
        <name>Zn(2+)</name>
        <dbReference type="ChEBI" id="CHEBI:29105"/>
    </cofactor>
    <text evidence="7">Binds 1 zinc ion per subunit.</text>
</comment>
<feature type="binding site" evidence="7">
    <location>
        <position position="70"/>
    </location>
    <ligand>
        <name>L-glutamate</name>
        <dbReference type="ChEBI" id="CHEBI:29985"/>
    </ligand>
</feature>
<evidence type="ECO:0000256" key="4">
    <source>
        <dbReference type="ARBA" id="ARBA00022833"/>
    </source>
</evidence>
<feature type="binding site" evidence="7">
    <location>
        <position position="149"/>
    </location>
    <ligand>
        <name>Zn(2+)</name>
        <dbReference type="ChEBI" id="CHEBI:29105"/>
    </ligand>
</feature>
<dbReference type="SUPFAM" id="SSF52374">
    <property type="entry name" value="Nucleotidylyl transferase"/>
    <property type="match status" value="1"/>
</dbReference>
<feature type="short sequence motif" description="'HIGH' region" evidence="7">
    <location>
        <begin position="37"/>
        <end position="47"/>
    </location>
</feature>
<evidence type="ECO:0000256" key="8">
    <source>
        <dbReference type="RuleBase" id="RU363037"/>
    </source>
</evidence>
<feature type="compositionally biased region" description="Low complexity" evidence="9">
    <location>
        <begin position="22"/>
        <end position="33"/>
    </location>
</feature>
<keyword evidence="3 7" id="KW-0547">Nucleotide-binding</keyword>
<dbReference type="PRINTS" id="PR00987">
    <property type="entry name" value="TRNASYNTHGLU"/>
</dbReference>
<dbReference type="PANTHER" id="PTHR43311:SF1">
    <property type="entry name" value="GLUTAMYL-Q TRNA(ASP) SYNTHETASE"/>
    <property type="match status" value="1"/>
</dbReference>
<organism evidence="11 12">
    <name type="scientific">Microlunatus aurantiacus</name>
    <dbReference type="NCBI Taxonomy" id="446786"/>
    <lineage>
        <taxon>Bacteria</taxon>
        <taxon>Bacillati</taxon>
        <taxon>Actinomycetota</taxon>
        <taxon>Actinomycetes</taxon>
        <taxon>Propionibacteriales</taxon>
        <taxon>Propionibacteriaceae</taxon>
        <taxon>Microlunatus</taxon>
    </lineage>
</organism>
<dbReference type="InterPro" id="IPR020058">
    <property type="entry name" value="Glu/Gln-tRNA-synth_Ib_cat-dom"/>
</dbReference>
<dbReference type="RefSeq" id="WP_344813780.1">
    <property type="nucleotide sequence ID" value="NZ_BAAAYX010000014.1"/>
</dbReference>
<dbReference type="HAMAP" id="MF_01428">
    <property type="entry name" value="Glu_Q_tRNA_synth"/>
    <property type="match status" value="1"/>
</dbReference>
<evidence type="ECO:0000256" key="6">
    <source>
        <dbReference type="ARBA" id="ARBA00023146"/>
    </source>
</evidence>
<comment type="caution">
    <text evidence="11">The sequence shown here is derived from an EMBL/GenBank/DDBJ whole genome shotgun (WGS) entry which is preliminary data.</text>
</comment>
<accession>A0ABP7E290</accession>
<feature type="binding site" evidence="7">
    <location>
        <position position="212"/>
    </location>
    <ligand>
        <name>L-glutamate</name>
        <dbReference type="ChEBI" id="CHEBI:29985"/>
    </ligand>
</feature>
<evidence type="ECO:0000313" key="12">
    <source>
        <dbReference type="Proteomes" id="UP001500051"/>
    </source>
</evidence>
<feature type="binding site" evidence="7">
    <location>
        <position position="271"/>
    </location>
    <ligand>
        <name>ATP</name>
        <dbReference type="ChEBI" id="CHEBI:30616"/>
    </ligand>
</feature>
<keyword evidence="5 7" id="KW-0067">ATP-binding</keyword>
<gene>
    <name evidence="11" type="primary">gluQRS</name>
    <name evidence="7" type="synonym">gluQ</name>
    <name evidence="11" type="ORF">GCM10022204_35440</name>
</gene>
<keyword evidence="2 7" id="KW-0479">Metal-binding</keyword>
<feature type="region of interest" description="Disordered" evidence="9">
    <location>
        <begin position="1"/>
        <end position="38"/>
    </location>
</feature>
<evidence type="ECO:0000256" key="5">
    <source>
        <dbReference type="ARBA" id="ARBA00022840"/>
    </source>
</evidence>
<dbReference type="PANTHER" id="PTHR43311">
    <property type="entry name" value="GLUTAMATE--TRNA LIGASE"/>
    <property type="match status" value="1"/>
</dbReference>
<sequence length="338" mass="35546">MSSGAGRPPGAAGRGHSSGVETAGAGTASGPSGRYAPSPTGDLHLGNLRTALLAWLFARSSGRRFLLRFEDLDAGRVRPGVAERQRADLEALGLSFDPPLLVQSDRSTVYGEALAALSGQTYECFCTRREIADAASAPHGDPGRYPGTCRDLTGAERTERRRSGRSPALRLRGNGAVVTITDLLHGPVTGVVDDVVVRRPLTPQHGDQVAAYQLAVVVDDGASGVDQVVRGDDLLASAPTQAWLATRLGLPVPTYAHVPLALNAGGRRLAKRDGAVTLADLAPLGWTPERVLGLLAASLGLTEPGEQVSATDLLARFDPSRLPREPWVVRPDRLTTAE</sequence>
<name>A0ABP7E290_9ACTN</name>
<feature type="domain" description="Glutamyl/glutaminyl-tRNA synthetase class Ib catalytic" evidence="10">
    <location>
        <begin position="34"/>
        <end position="330"/>
    </location>
</feature>
<feature type="binding site" evidence="7">
    <location>
        <position position="126"/>
    </location>
    <ligand>
        <name>Zn(2+)</name>
        <dbReference type="ChEBI" id="CHEBI:29105"/>
    </ligand>
</feature>
<dbReference type="InterPro" id="IPR014729">
    <property type="entry name" value="Rossmann-like_a/b/a_fold"/>
</dbReference>
<evidence type="ECO:0000256" key="2">
    <source>
        <dbReference type="ARBA" id="ARBA00022723"/>
    </source>
</evidence>
<protein>
    <recommendedName>
        <fullName evidence="7">Glutamyl-Q tRNA(Asp) synthetase</fullName>
        <shortName evidence="7">Glu-Q-RSs</shortName>
        <ecNumber evidence="7">6.1.1.-</ecNumber>
    </recommendedName>
</protein>
<evidence type="ECO:0000256" key="1">
    <source>
        <dbReference type="ARBA" id="ARBA00022598"/>
    </source>
</evidence>
<dbReference type="InterPro" id="IPR022380">
    <property type="entry name" value="Glu-Q_tRNA(Asp)_Synthase"/>
</dbReference>
<dbReference type="NCBIfam" id="NF004315">
    <property type="entry name" value="PRK05710.1-4"/>
    <property type="match status" value="1"/>
</dbReference>
<feature type="short sequence motif" description="'KMSKS' region" evidence="7">
    <location>
        <begin position="268"/>
        <end position="272"/>
    </location>
</feature>
<comment type="similarity">
    <text evidence="7">Belongs to the class-I aminoacyl-tRNA synthetase family. GluQ subfamily.</text>
</comment>
<evidence type="ECO:0000256" key="3">
    <source>
        <dbReference type="ARBA" id="ARBA00022741"/>
    </source>
</evidence>
<dbReference type="Pfam" id="PF00749">
    <property type="entry name" value="tRNA-synt_1c"/>
    <property type="match status" value="1"/>
</dbReference>
<keyword evidence="4 7" id="KW-0862">Zinc</keyword>
<evidence type="ECO:0000313" key="11">
    <source>
        <dbReference type="EMBL" id="GAA3713265.1"/>
    </source>
</evidence>
<reference evidence="12" key="1">
    <citation type="journal article" date="2019" name="Int. J. Syst. Evol. Microbiol.">
        <title>The Global Catalogue of Microorganisms (GCM) 10K type strain sequencing project: providing services to taxonomists for standard genome sequencing and annotation.</title>
        <authorList>
            <consortium name="The Broad Institute Genomics Platform"/>
            <consortium name="The Broad Institute Genome Sequencing Center for Infectious Disease"/>
            <person name="Wu L."/>
            <person name="Ma J."/>
        </authorList>
    </citation>
    <scope>NUCLEOTIDE SEQUENCE [LARGE SCALE GENOMIC DNA]</scope>
    <source>
        <strain evidence="12">JCM 16548</strain>
    </source>
</reference>
<comment type="function">
    <text evidence="7">Catalyzes the tRNA-independent activation of glutamate in presence of ATP and the subsequent transfer of glutamate onto a tRNA(Asp). Glutamate is transferred on the 2-amino-5-(4,5-dihydroxy-2-cyclopenten-1-yl) moiety of the queuosine in the wobble position of the QUC anticodon.</text>
</comment>
<dbReference type="EC" id="6.1.1.-" evidence="7"/>
<dbReference type="EMBL" id="BAAAYX010000014">
    <property type="protein sequence ID" value="GAA3713265.1"/>
    <property type="molecule type" value="Genomic_DNA"/>
</dbReference>
<dbReference type="InterPro" id="IPR001412">
    <property type="entry name" value="aa-tRNA-synth_I_CS"/>
</dbReference>
<proteinExistence type="inferred from homology"/>
<feature type="binding site" evidence="7">
    <location>
        <begin position="34"/>
        <end position="38"/>
    </location>
    <ligand>
        <name>L-glutamate</name>
        <dbReference type="ChEBI" id="CHEBI:29985"/>
    </ligand>
</feature>
<dbReference type="PROSITE" id="PS00178">
    <property type="entry name" value="AA_TRNA_LIGASE_I"/>
    <property type="match status" value="1"/>
</dbReference>
<feature type="binding site" evidence="7">
    <location>
        <position position="145"/>
    </location>
    <ligand>
        <name>Zn(2+)</name>
        <dbReference type="ChEBI" id="CHEBI:29105"/>
    </ligand>
</feature>
<dbReference type="Gene3D" id="3.40.50.620">
    <property type="entry name" value="HUPs"/>
    <property type="match status" value="1"/>
</dbReference>
<evidence type="ECO:0000256" key="9">
    <source>
        <dbReference type="SAM" id="MobiDB-lite"/>
    </source>
</evidence>
<keyword evidence="12" id="KW-1185">Reference proteome</keyword>
<evidence type="ECO:0000259" key="10">
    <source>
        <dbReference type="Pfam" id="PF00749"/>
    </source>
</evidence>
<feature type="compositionally biased region" description="Low complexity" evidence="9">
    <location>
        <begin position="1"/>
        <end position="15"/>
    </location>
</feature>